<name>A0ABX6FQ84_9BURK</name>
<accession>A0ABX6FQ84</accession>
<dbReference type="PROSITE" id="PS00552">
    <property type="entry name" value="HTH_MERR_1"/>
    <property type="match status" value="1"/>
</dbReference>
<keyword evidence="2" id="KW-0175">Coiled coil</keyword>
<evidence type="ECO:0000259" key="3">
    <source>
        <dbReference type="PROSITE" id="PS50937"/>
    </source>
</evidence>
<evidence type="ECO:0000256" key="1">
    <source>
        <dbReference type="ARBA" id="ARBA00023125"/>
    </source>
</evidence>
<dbReference type="PROSITE" id="PS50937">
    <property type="entry name" value="HTH_MERR_2"/>
    <property type="match status" value="1"/>
</dbReference>
<dbReference type="Pfam" id="PF07739">
    <property type="entry name" value="TipAS"/>
    <property type="match status" value="1"/>
</dbReference>
<dbReference type="SMART" id="SM00422">
    <property type="entry name" value="HTH_MERR"/>
    <property type="match status" value="1"/>
</dbReference>
<keyword evidence="5" id="KW-1185">Reference proteome</keyword>
<dbReference type="PANTHER" id="PTHR30204">
    <property type="entry name" value="REDOX-CYCLING DRUG-SENSING TRANSCRIPTIONAL ACTIVATOR SOXR"/>
    <property type="match status" value="1"/>
</dbReference>
<dbReference type="EMBL" id="CP046904">
    <property type="protein sequence ID" value="QGZ39306.1"/>
    <property type="molecule type" value="Genomic_DNA"/>
</dbReference>
<dbReference type="RefSeq" id="WP_145875121.1">
    <property type="nucleotide sequence ID" value="NZ_CP046904.1"/>
</dbReference>
<dbReference type="Proteomes" id="UP000437862">
    <property type="component" value="Chromosome"/>
</dbReference>
<reference evidence="4 5" key="1">
    <citation type="submission" date="2019-12" db="EMBL/GenBank/DDBJ databases">
        <title>Draft Genome Sequences of Six Type Strains of the Genus Massilia.</title>
        <authorList>
            <person name="Miess H."/>
            <person name="Frediansyah A."/>
            <person name="Goeker M."/>
            <person name="Gross H."/>
        </authorList>
    </citation>
    <scope>NUCLEOTIDE SEQUENCE [LARGE SCALE GENOMIC DNA]</scope>
    <source>
        <strain evidence="4 5">DSM 26639</strain>
    </source>
</reference>
<proteinExistence type="predicted"/>
<evidence type="ECO:0000313" key="5">
    <source>
        <dbReference type="Proteomes" id="UP000437862"/>
    </source>
</evidence>
<evidence type="ECO:0000256" key="2">
    <source>
        <dbReference type="SAM" id="Coils"/>
    </source>
</evidence>
<dbReference type="InterPro" id="IPR012925">
    <property type="entry name" value="TipAS_dom"/>
</dbReference>
<dbReference type="PANTHER" id="PTHR30204:SF90">
    <property type="entry name" value="HTH-TYPE TRANSCRIPTIONAL ACTIVATOR MTA"/>
    <property type="match status" value="1"/>
</dbReference>
<evidence type="ECO:0000313" key="4">
    <source>
        <dbReference type="EMBL" id="QGZ39306.1"/>
    </source>
</evidence>
<keyword evidence="1" id="KW-0238">DNA-binding</keyword>
<dbReference type="Gene3D" id="1.10.1660.10">
    <property type="match status" value="1"/>
</dbReference>
<sequence>MTLTQRQAAQCLYRTRSLTMLKIGQLAKHAGLTVRTLHHYDDIGLLRPSVRTDAGYRLYGRDDVARLHQIQALRQLGMPLADIGSFLAHSGTPALAIVERQLAALDRQIDEAARMRTQLQHLHARLSRGEQPELAEWLTTLEQMKMYDKYFSKEELNELAFYHDEKARAEWQELVAHVAHLMERGIQPASAEAKEAGKRWLDMLKRDTAGNSNLIVKLDLMHEQEPALRQTSGITPELKTFIGEVIGEIKYDAYAAHLLPAEMEKMRQHHRTRGKEWFPLFAAIAKQMRDDPDGIAEESRRLAKLKQELFEDMVGNHPDTVARFRAALANEPVLYVGQEMVEWLRRVAGQR</sequence>
<dbReference type="InterPro" id="IPR047057">
    <property type="entry name" value="MerR_fam"/>
</dbReference>
<dbReference type="PRINTS" id="PR00040">
    <property type="entry name" value="HTHMERR"/>
</dbReference>
<feature type="domain" description="HTH merR-type" evidence="3">
    <location>
        <begin position="20"/>
        <end position="89"/>
    </location>
</feature>
<dbReference type="Pfam" id="PF13411">
    <property type="entry name" value="MerR_1"/>
    <property type="match status" value="1"/>
</dbReference>
<dbReference type="SUPFAM" id="SSF46955">
    <property type="entry name" value="Putative DNA-binding domain"/>
    <property type="match status" value="1"/>
</dbReference>
<dbReference type="InterPro" id="IPR000551">
    <property type="entry name" value="MerR-type_HTH_dom"/>
</dbReference>
<gene>
    <name evidence="4" type="ORF">GO485_09780</name>
</gene>
<feature type="coiled-coil region" evidence="2">
    <location>
        <begin position="95"/>
        <end position="125"/>
    </location>
</feature>
<protein>
    <submittedName>
        <fullName evidence="4">MerR family transcriptional regulator</fullName>
    </submittedName>
</protein>
<dbReference type="InterPro" id="IPR009061">
    <property type="entry name" value="DNA-bd_dom_put_sf"/>
</dbReference>
<organism evidence="4 5">
    <name type="scientific">Pseudoduganella flava</name>
    <dbReference type="NCBI Taxonomy" id="871742"/>
    <lineage>
        <taxon>Bacteria</taxon>
        <taxon>Pseudomonadati</taxon>
        <taxon>Pseudomonadota</taxon>
        <taxon>Betaproteobacteria</taxon>
        <taxon>Burkholderiales</taxon>
        <taxon>Oxalobacteraceae</taxon>
        <taxon>Telluria group</taxon>
        <taxon>Pseudoduganella</taxon>
    </lineage>
</organism>